<dbReference type="Proteomes" id="UP000521943">
    <property type="component" value="Unassembled WGS sequence"/>
</dbReference>
<organism evidence="1 2">
    <name type="scientific">Ephemerocybe angulata</name>
    <dbReference type="NCBI Taxonomy" id="980116"/>
    <lineage>
        <taxon>Eukaryota</taxon>
        <taxon>Fungi</taxon>
        <taxon>Dikarya</taxon>
        <taxon>Basidiomycota</taxon>
        <taxon>Agaricomycotina</taxon>
        <taxon>Agaricomycetes</taxon>
        <taxon>Agaricomycetidae</taxon>
        <taxon>Agaricales</taxon>
        <taxon>Agaricineae</taxon>
        <taxon>Psathyrellaceae</taxon>
        <taxon>Ephemerocybe</taxon>
    </lineage>
</organism>
<sequence length="362" mass="39888">MDGDVCQGTSHELDCLSVRCSSSWCKRLFLSGWMVRRRSSSVSAVLTLVTTTSYRIIVPPHTPTAGAEAGAEHRYRKLVAQSARSLETRSSCSSRRYSDKGGAHGAYDCQLGVRGSGADIQVLPRTRPSPRSVPWDGRSARLAPASLGRVLRIALLWLSRWRGDGPVYSPDRLGARSRAPALPRSPTLPHPIPSSLPELMRLTVLDGTTYAQIPLVDARVRPFRFISPVDQNAGWDGNEGQWGGGARLSGLFDSARPVLGWVFGDVKREARILEDFEDEAVMHMGPNNSRRDDVKLEGYGRNGGYPGVVQRVGTRLCSPNGLGRQSLRYAAWAFNCFWFTSIQRGTSSTWARKDWQSRCKAG</sequence>
<dbReference type="AlphaFoldDB" id="A0A8H6MAG5"/>
<name>A0A8H6MAG5_9AGAR</name>
<dbReference type="EMBL" id="JACGCI010000024">
    <property type="protein sequence ID" value="KAF6757022.1"/>
    <property type="molecule type" value="Genomic_DNA"/>
</dbReference>
<proteinExistence type="predicted"/>
<reference evidence="1 2" key="1">
    <citation type="submission" date="2020-07" db="EMBL/GenBank/DDBJ databases">
        <title>Comparative genomics of pyrophilous fungi reveals a link between fire events and developmental genes.</title>
        <authorList>
            <consortium name="DOE Joint Genome Institute"/>
            <person name="Steindorff A.S."/>
            <person name="Carver A."/>
            <person name="Calhoun S."/>
            <person name="Stillman K."/>
            <person name="Liu H."/>
            <person name="Lipzen A."/>
            <person name="Pangilinan J."/>
            <person name="Labutti K."/>
            <person name="Bruns T.D."/>
            <person name="Grigoriev I.V."/>
        </authorList>
    </citation>
    <scope>NUCLEOTIDE SEQUENCE [LARGE SCALE GENOMIC DNA]</scope>
    <source>
        <strain evidence="1 2">CBS 144469</strain>
    </source>
</reference>
<protein>
    <submittedName>
        <fullName evidence="1">Uncharacterized protein</fullName>
    </submittedName>
</protein>
<evidence type="ECO:0000313" key="1">
    <source>
        <dbReference type="EMBL" id="KAF6757022.1"/>
    </source>
</evidence>
<keyword evidence="2" id="KW-1185">Reference proteome</keyword>
<gene>
    <name evidence="1" type="ORF">DFP72DRAFT_1114638</name>
</gene>
<comment type="caution">
    <text evidence="1">The sequence shown here is derived from an EMBL/GenBank/DDBJ whole genome shotgun (WGS) entry which is preliminary data.</text>
</comment>
<accession>A0A8H6MAG5</accession>
<evidence type="ECO:0000313" key="2">
    <source>
        <dbReference type="Proteomes" id="UP000521943"/>
    </source>
</evidence>